<dbReference type="AlphaFoldDB" id="K1RNX2"/>
<evidence type="ECO:0008006" key="2">
    <source>
        <dbReference type="Google" id="ProtNLM"/>
    </source>
</evidence>
<dbReference type="EMBL" id="AJWZ01012042">
    <property type="protein sequence ID" value="EKC43350.1"/>
    <property type="molecule type" value="Genomic_DNA"/>
</dbReference>
<organism evidence="1">
    <name type="scientific">human gut metagenome</name>
    <dbReference type="NCBI Taxonomy" id="408170"/>
    <lineage>
        <taxon>unclassified sequences</taxon>
        <taxon>metagenomes</taxon>
        <taxon>organismal metagenomes</taxon>
    </lineage>
</organism>
<protein>
    <recommendedName>
        <fullName evidence="2">RagB/SusD family nutrient uptake outer membrane protein</fullName>
    </recommendedName>
</protein>
<accession>K1RNX2</accession>
<sequence>IRWINYKDEKSTAVAELLNGPVYMYNGTQIDQFKFDTGRDILWSLPLSETQLVPSLLPNNSGY</sequence>
<comment type="caution">
    <text evidence="1">The sequence shown here is derived from an EMBL/GenBank/DDBJ whole genome shotgun (WGS) entry which is preliminary data.</text>
</comment>
<feature type="non-terminal residue" evidence="1">
    <location>
        <position position="1"/>
    </location>
</feature>
<proteinExistence type="predicted"/>
<evidence type="ECO:0000313" key="1">
    <source>
        <dbReference type="EMBL" id="EKC43350.1"/>
    </source>
</evidence>
<reference evidence="1" key="1">
    <citation type="journal article" date="2013" name="Environ. Microbiol.">
        <title>Microbiota from the distal guts of lean and obese adolescents exhibit partial functional redundancy besides clear differences in community structure.</title>
        <authorList>
            <person name="Ferrer M."/>
            <person name="Ruiz A."/>
            <person name="Lanza F."/>
            <person name="Haange S.B."/>
            <person name="Oberbach A."/>
            <person name="Till H."/>
            <person name="Bargiela R."/>
            <person name="Campoy C."/>
            <person name="Segura M.T."/>
            <person name="Richter M."/>
            <person name="von Bergen M."/>
            <person name="Seifert J."/>
            <person name="Suarez A."/>
        </authorList>
    </citation>
    <scope>NUCLEOTIDE SEQUENCE</scope>
</reference>
<name>K1RNX2_9ZZZZ</name>
<gene>
    <name evidence="1" type="ORF">OBE_18042</name>
</gene>